<evidence type="ECO:0000313" key="3">
    <source>
        <dbReference type="Proteomes" id="UP000297910"/>
    </source>
</evidence>
<feature type="compositionally biased region" description="Acidic residues" evidence="1">
    <location>
        <begin position="29"/>
        <end position="38"/>
    </location>
</feature>
<feature type="region of interest" description="Disordered" evidence="1">
    <location>
        <begin position="29"/>
        <end position="77"/>
    </location>
</feature>
<dbReference type="AlphaFoldDB" id="A0A4Z1FFX6"/>
<comment type="caution">
    <text evidence="2">The sequence shown here is derived from an EMBL/GenBank/DDBJ whole genome shotgun (WGS) entry which is preliminary data.</text>
</comment>
<gene>
    <name evidence="2" type="ORF">BPAE_0214g00140</name>
</gene>
<feature type="compositionally biased region" description="Acidic residues" evidence="1">
    <location>
        <begin position="54"/>
        <end position="73"/>
    </location>
</feature>
<accession>A0A4Z1FFX6</accession>
<keyword evidence="3" id="KW-1185">Reference proteome</keyword>
<reference evidence="2 3" key="1">
    <citation type="submission" date="2017-12" db="EMBL/GenBank/DDBJ databases">
        <title>Comparative genomics of Botrytis spp.</title>
        <authorList>
            <person name="Valero-Jimenez C.A."/>
            <person name="Tapia P."/>
            <person name="Veloso J."/>
            <person name="Silva-Moreno E."/>
            <person name="Staats M."/>
            <person name="Valdes J.H."/>
            <person name="Van Kan J.A.L."/>
        </authorList>
    </citation>
    <scope>NUCLEOTIDE SEQUENCE [LARGE SCALE GENOMIC DNA]</scope>
    <source>
        <strain evidence="2 3">Bp0003</strain>
    </source>
</reference>
<protein>
    <submittedName>
        <fullName evidence="2">Uncharacterized protein</fullName>
    </submittedName>
</protein>
<organism evidence="2 3">
    <name type="scientific">Botrytis paeoniae</name>
    <dbReference type="NCBI Taxonomy" id="278948"/>
    <lineage>
        <taxon>Eukaryota</taxon>
        <taxon>Fungi</taxon>
        <taxon>Dikarya</taxon>
        <taxon>Ascomycota</taxon>
        <taxon>Pezizomycotina</taxon>
        <taxon>Leotiomycetes</taxon>
        <taxon>Helotiales</taxon>
        <taxon>Sclerotiniaceae</taxon>
        <taxon>Botrytis</taxon>
    </lineage>
</organism>
<evidence type="ECO:0000313" key="2">
    <source>
        <dbReference type="EMBL" id="TGO21543.1"/>
    </source>
</evidence>
<sequence length="200" mass="23665">MFTWVRTLVLDRKPWDGGIIHETELYEGSDKDEEEEAYFEGADMSMVTSTAADDGNDGDDESSSEDSDNDFEDSWPHSVSPRRYYKRLELTSKQLQSDWTLARWEWWKPIWEEFFIERDQLPAFDDVTFPEEELLDNPDWTVTRVQLLSFQEMGCPISDYNRHCLYPEEEFVCTCESNDDFELLKESDEENNNFNAEDDL</sequence>
<evidence type="ECO:0000256" key="1">
    <source>
        <dbReference type="SAM" id="MobiDB-lite"/>
    </source>
</evidence>
<name>A0A4Z1FFX6_9HELO</name>
<dbReference type="EMBL" id="PQXI01000213">
    <property type="protein sequence ID" value="TGO21543.1"/>
    <property type="molecule type" value="Genomic_DNA"/>
</dbReference>
<proteinExistence type="predicted"/>
<dbReference type="Proteomes" id="UP000297910">
    <property type="component" value="Unassembled WGS sequence"/>
</dbReference>